<feature type="transmembrane region" description="Helical" evidence="18">
    <location>
        <begin position="6"/>
        <end position="33"/>
    </location>
</feature>
<accession>A0A346RIN4</accession>
<dbReference type="GO" id="GO:0008137">
    <property type="term" value="F:NADH dehydrogenase (ubiquinone) activity"/>
    <property type="evidence" value="ECO:0007669"/>
    <property type="project" value="UniProtKB-EC"/>
</dbReference>
<keyword evidence="10 18" id="KW-1278">Translocase</keyword>
<dbReference type="EC" id="7.1.1.2" evidence="4 18"/>
<feature type="transmembrane region" description="Helical" evidence="18">
    <location>
        <begin position="194"/>
        <end position="213"/>
    </location>
</feature>
<keyword evidence="8 18" id="KW-0812">Transmembrane</keyword>
<geneLocation type="mitochondrion" evidence="20"/>
<keyword evidence="15 18" id="KW-0496">Mitochondrion</keyword>
<name>A0A346RIN4_9CUCU</name>
<feature type="domain" description="NADH:quinone oxidoreductase/Mrp antiporter transmembrane" evidence="19">
    <location>
        <begin position="24"/>
        <end position="282"/>
    </location>
</feature>
<comment type="similarity">
    <text evidence="3 18">Belongs to the complex I subunit 2 family.</text>
</comment>
<feature type="transmembrane region" description="Helical" evidence="18">
    <location>
        <begin position="233"/>
        <end position="251"/>
    </location>
</feature>
<evidence type="ECO:0000256" key="7">
    <source>
        <dbReference type="ARBA" id="ARBA00022660"/>
    </source>
</evidence>
<dbReference type="InterPro" id="IPR050175">
    <property type="entry name" value="Complex_I_Subunit_2"/>
</dbReference>
<feature type="transmembrane region" description="Helical" evidence="18">
    <location>
        <begin position="134"/>
        <end position="159"/>
    </location>
</feature>
<feature type="transmembrane region" description="Helical" evidence="18">
    <location>
        <begin position="309"/>
        <end position="328"/>
    </location>
</feature>
<comment type="function">
    <text evidence="1">Core subunit of the mitochondrial membrane respiratory chain NADH dehydrogenase (Complex I) that is believed to belong to the minimal assembly required for catalysis. Complex I functions in the transfer of electrons from NADH to the respiratory chain. The immediate electron acceptor for the enzyme is believed to be ubiquinone.</text>
</comment>
<keyword evidence="13 18" id="KW-0520">NAD</keyword>
<dbReference type="InterPro" id="IPR001750">
    <property type="entry name" value="ND/Mrp_TM"/>
</dbReference>
<evidence type="ECO:0000256" key="3">
    <source>
        <dbReference type="ARBA" id="ARBA00007012"/>
    </source>
</evidence>
<reference evidence="20" key="1">
    <citation type="journal article" date="2018" name="J. ISSAAS">
        <title>The contribution of mitochondrial metagenomics to large-scale data mining and phylogenetic analysis of Coleoptera.</title>
        <authorList>
            <person name="Miller K."/>
            <person name="Linard B."/>
            <person name="Motyka M."/>
            <person name="Bocek M."/>
            <person name="Vogler A.P."/>
        </authorList>
    </citation>
    <scope>NUCLEOTIDE SEQUENCE</scope>
</reference>
<evidence type="ECO:0000256" key="17">
    <source>
        <dbReference type="ARBA" id="ARBA00049551"/>
    </source>
</evidence>
<comment type="subcellular location">
    <subcellularLocation>
        <location evidence="2 18">Mitochondrion inner membrane</location>
        <topology evidence="2 18">Multi-pass membrane protein</topology>
    </subcellularLocation>
</comment>
<evidence type="ECO:0000256" key="16">
    <source>
        <dbReference type="ARBA" id="ARBA00023136"/>
    </source>
</evidence>
<evidence type="ECO:0000256" key="9">
    <source>
        <dbReference type="ARBA" id="ARBA00022792"/>
    </source>
</evidence>
<dbReference type="Pfam" id="PF00361">
    <property type="entry name" value="Proton_antipo_M"/>
    <property type="match status" value="1"/>
</dbReference>
<evidence type="ECO:0000256" key="15">
    <source>
        <dbReference type="ARBA" id="ARBA00023128"/>
    </source>
</evidence>
<evidence type="ECO:0000256" key="11">
    <source>
        <dbReference type="ARBA" id="ARBA00022982"/>
    </source>
</evidence>
<feature type="transmembrane region" description="Helical" evidence="18">
    <location>
        <begin position="171"/>
        <end position="188"/>
    </location>
</feature>
<keyword evidence="7 18" id="KW-0679">Respiratory chain</keyword>
<comment type="function">
    <text evidence="18">Core subunit of the mitochondrial membrane respiratory chain NADH dehydrogenase (Complex I) which catalyzes electron transfer from NADH through the respiratory chain, using ubiquinone as an electron acceptor. Essential for the catalytic activity and assembly of complex I.</text>
</comment>
<keyword evidence="14 18" id="KW-0830">Ubiquinone</keyword>
<evidence type="ECO:0000256" key="12">
    <source>
        <dbReference type="ARBA" id="ARBA00022989"/>
    </source>
</evidence>
<dbReference type="AlphaFoldDB" id="A0A346RIN4"/>
<keyword evidence="11 18" id="KW-0249">Electron transport</keyword>
<proteinExistence type="inferred from homology"/>
<evidence type="ECO:0000256" key="18">
    <source>
        <dbReference type="RuleBase" id="RU003403"/>
    </source>
</evidence>
<keyword evidence="16 18" id="KW-0472">Membrane</keyword>
<sequence length="334" mass="38590">MALSFKIIFMMSLMLGSLISISSLSWLMAWMGLEINLLSFIPLMKTKSKFSHEAMIKYFIIQAMASMIFLMSSLLSKTSISFPTMIENYSFLISLSLLMKMGAAPFHFWLPEVASGLSWMNLFILLTWQKIAPMMLLSLTTLMPSSLSIFIIFSSLIGSIQGINQTCMRKIMTYSSINHIGWMLSAILNSITLWFLYFMIYMLTSMNIIIILMKNNIIFLNQMSKMISFNKNLKLFFMSNFMSLGGLPPLIGFFPKWILINIMIKNNQFTLVFLLILLTIITLYFYIRICISSFTFLNKESLLKNSFNLNFWYLFINFIILSSLLIMVSPSEFL</sequence>
<evidence type="ECO:0000256" key="5">
    <source>
        <dbReference type="ARBA" id="ARBA00021008"/>
    </source>
</evidence>
<feature type="transmembrane region" description="Helical" evidence="18">
    <location>
        <begin position="271"/>
        <end position="297"/>
    </location>
</feature>
<protein>
    <recommendedName>
        <fullName evidence="5 18">NADH-ubiquinone oxidoreductase chain 2</fullName>
        <ecNumber evidence="4 18">7.1.1.2</ecNumber>
    </recommendedName>
</protein>
<evidence type="ECO:0000256" key="14">
    <source>
        <dbReference type="ARBA" id="ARBA00023075"/>
    </source>
</evidence>
<evidence type="ECO:0000256" key="2">
    <source>
        <dbReference type="ARBA" id="ARBA00004448"/>
    </source>
</evidence>
<evidence type="ECO:0000313" key="20">
    <source>
        <dbReference type="EMBL" id="AXS65931.1"/>
    </source>
</evidence>
<keyword evidence="12 18" id="KW-1133">Transmembrane helix</keyword>
<evidence type="ECO:0000256" key="13">
    <source>
        <dbReference type="ARBA" id="ARBA00023027"/>
    </source>
</evidence>
<keyword evidence="6" id="KW-0813">Transport</keyword>
<evidence type="ECO:0000256" key="10">
    <source>
        <dbReference type="ARBA" id="ARBA00022967"/>
    </source>
</evidence>
<dbReference type="PRINTS" id="PR01436">
    <property type="entry name" value="NADHDHGNASE2"/>
</dbReference>
<evidence type="ECO:0000256" key="6">
    <source>
        <dbReference type="ARBA" id="ARBA00022448"/>
    </source>
</evidence>
<evidence type="ECO:0000256" key="1">
    <source>
        <dbReference type="ARBA" id="ARBA00003257"/>
    </source>
</evidence>
<gene>
    <name evidence="20" type="primary">nad2</name>
</gene>
<evidence type="ECO:0000256" key="8">
    <source>
        <dbReference type="ARBA" id="ARBA00022692"/>
    </source>
</evidence>
<dbReference type="InterPro" id="IPR003917">
    <property type="entry name" value="NADH_UbQ_OxRdtase_chain2"/>
</dbReference>
<organism evidence="20">
    <name type="scientific">Curculionoidea sp. 19 KM-2017</name>
    <dbReference type="NCBI Taxonomy" id="2219402"/>
    <lineage>
        <taxon>Eukaryota</taxon>
        <taxon>Metazoa</taxon>
        <taxon>Ecdysozoa</taxon>
        <taxon>Arthropoda</taxon>
        <taxon>Hexapoda</taxon>
        <taxon>Insecta</taxon>
        <taxon>Pterygota</taxon>
        <taxon>Neoptera</taxon>
        <taxon>Endopterygota</taxon>
        <taxon>Coleoptera</taxon>
        <taxon>Polyphaga</taxon>
        <taxon>Cucujiformia</taxon>
    </lineage>
</organism>
<feature type="transmembrane region" description="Helical" evidence="18">
    <location>
        <begin position="54"/>
        <end position="74"/>
    </location>
</feature>
<dbReference type="GO" id="GO:0006120">
    <property type="term" value="P:mitochondrial electron transport, NADH to ubiquinone"/>
    <property type="evidence" value="ECO:0007669"/>
    <property type="project" value="InterPro"/>
</dbReference>
<dbReference type="PANTHER" id="PTHR46552">
    <property type="entry name" value="NADH-UBIQUINONE OXIDOREDUCTASE CHAIN 2"/>
    <property type="match status" value="1"/>
</dbReference>
<dbReference type="PANTHER" id="PTHR46552:SF1">
    <property type="entry name" value="NADH-UBIQUINONE OXIDOREDUCTASE CHAIN 2"/>
    <property type="match status" value="1"/>
</dbReference>
<evidence type="ECO:0000256" key="4">
    <source>
        <dbReference type="ARBA" id="ARBA00012944"/>
    </source>
</evidence>
<keyword evidence="9 18" id="KW-0999">Mitochondrion inner membrane</keyword>
<comment type="catalytic activity">
    <reaction evidence="17 18">
        <text>a ubiquinone + NADH + 5 H(+)(in) = a ubiquinol + NAD(+) + 4 H(+)(out)</text>
        <dbReference type="Rhea" id="RHEA:29091"/>
        <dbReference type="Rhea" id="RHEA-COMP:9565"/>
        <dbReference type="Rhea" id="RHEA-COMP:9566"/>
        <dbReference type="ChEBI" id="CHEBI:15378"/>
        <dbReference type="ChEBI" id="CHEBI:16389"/>
        <dbReference type="ChEBI" id="CHEBI:17976"/>
        <dbReference type="ChEBI" id="CHEBI:57540"/>
        <dbReference type="ChEBI" id="CHEBI:57945"/>
        <dbReference type="EC" id="7.1.1.2"/>
    </reaction>
</comment>
<evidence type="ECO:0000259" key="19">
    <source>
        <dbReference type="Pfam" id="PF00361"/>
    </source>
</evidence>
<dbReference type="GO" id="GO:0005743">
    <property type="term" value="C:mitochondrial inner membrane"/>
    <property type="evidence" value="ECO:0007669"/>
    <property type="project" value="UniProtKB-SubCell"/>
</dbReference>
<dbReference type="EMBL" id="MG193454">
    <property type="protein sequence ID" value="AXS65931.1"/>
    <property type="molecule type" value="Genomic_DNA"/>
</dbReference>